<evidence type="ECO:0000259" key="1">
    <source>
        <dbReference type="Pfam" id="PF25559"/>
    </source>
</evidence>
<feature type="domain" description="DUF7931" evidence="1">
    <location>
        <begin position="16"/>
        <end position="156"/>
    </location>
</feature>
<reference evidence="2" key="1">
    <citation type="submission" date="2019-12" db="EMBL/GenBank/DDBJ databases">
        <title>Comparative genomics gives insights into the taxonomy of the Azoarcus-Aromatoleum group and reveals separate origins of nif in the plant-associated Azoarcus and non-plant-associated Aromatoleum sub-groups.</title>
        <authorList>
            <person name="Lafos M."/>
            <person name="Maluk M."/>
            <person name="Batista M."/>
            <person name="Junghare M."/>
            <person name="Carmona M."/>
            <person name="Faoro H."/>
            <person name="Cruz L.M."/>
            <person name="Battistoni F."/>
            <person name="De Souza E."/>
            <person name="Pedrosa F."/>
            <person name="Chen W.-M."/>
            <person name="Poole P.S."/>
            <person name="Dixon R.A."/>
            <person name="James E.K."/>
        </authorList>
    </citation>
    <scope>NUCLEOTIDE SEQUENCE</scope>
    <source>
        <strain evidence="2">NSC3</strain>
    </source>
</reference>
<gene>
    <name evidence="2" type="ORF">GPA21_10145</name>
</gene>
<dbReference type="Pfam" id="PF25559">
    <property type="entry name" value="DUF7931"/>
    <property type="match status" value="1"/>
</dbReference>
<dbReference type="Proteomes" id="UP000599523">
    <property type="component" value="Unassembled WGS sequence"/>
</dbReference>
<evidence type="ECO:0000313" key="2">
    <source>
        <dbReference type="EMBL" id="NMG03333.1"/>
    </source>
</evidence>
<keyword evidence="3" id="KW-1185">Reference proteome</keyword>
<dbReference type="EMBL" id="WTVM01000051">
    <property type="protein sequence ID" value="NMG03333.1"/>
    <property type="molecule type" value="Genomic_DNA"/>
</dbReference>
<dbReference type="InterPro" id="IPR057691">
    <property type="entry name" value="DUF7931"/>
</dbReference>
<dbReference type="RefSeq" id="WP_168988084.1">
    <property type="nucleotide sequence ID" value="NZ_CAWPHM010000277.1"/>
</dbReference>
<accession>A0A972FDB1</accession>
<dbReference type="AlphaFoldDB" id="A0A972FDB1"/>
<proteinExistence type="predicted"/>
<comment type="caution">
    <text evidence="2">The sequence shown here is derived from an EMBL/GenBank/DDBJ whole genome shotgun (WGS) entry which is preliminary data.</text>
</comment>
<sequence>MTDTTPKDDDLIDSLSKYRDAALAIIDRAERTLEICDPDLSQLPLESPAGIAALEAFLQRSALHDCLRIVVHDVTHLEQHCPRLVRLLTAYAHRMTVRVSAREHRSLEQCFIVADNVHRLIRFHRDLPRARLSIDSPTDAAESLLHFETLWERAQAVSPGSRLGL</sequence>
<evidence type="ECO:0000313" key="3">
    <source>
        <dbReference type="Proteomes" id="UP000599523"/>
    </source>
</evidence>
<protein>
    <recommendedName>
        <fullName evidence="1">DUF7931 domain-containing protein</fullName>
    </recommendedName>
</protein>
<name>A0A972FDB1_9RHOO</name>
<organism evidence="2 3">
    <name type="scientific">Azoarcus taiwanensis</name>
    <dbReference type="NCBI Taxonomy" id="666964"/>
    <lineage>
        <taxon>Bacteria</taxon>
        <taxon>Pseudomonadati</taxon>
        <taxon>Pseudomonadota</taxon>
        <taxon>Betaproteobacteria</taxon>
        <taxon>Rhodocyclales</taxon>
        <taxon>Zoogloeaceae</taxon>
        <taxon>Azoarcus</taxon>
    </lineage>
</organism>